<dbReference type="Gene3D" id="3.40.190.290">
    <property type="match status" value="1"/>
</dbReference>
<organism evidence="6 7">
    <name type="scientific">Paraglaciecola mesophila</name>
    <dbReference type="NCBI Taxonomy" id="197222"/>
    <lineage>
        <taxon>Bacteria</taxon>
        <taxon>Pseudomonadati</taxon>
        <taxon>Pseudomonadota</taxon>
        <taxon>Gammaproteobacteria</taxon>
        <taxon>Alteromonadales</taxon>
        <taxon>Alteromonadaceae</taxon>
        <taxon>Paraglaciecola</taxon>
    </lineage>
</organism>
<dbReference type="GO" id="GO:0003677">
    <property type="term" value="F:DNA binding"/>
    <property type="evidence" value="ECO:0007669"/>
    <property type="project" value="UniProtKB-KW"/>
</dbReference>
<dbReference type="RefSeq" id="WP_033187164.1">
    <property type="nucleotide sequence ID" value="NZ_JBBMQS010000002.1"/>
</dbReference>
<dbReference type="InterPro" id="IPR000847">
    <property type="entry name" value="LysR_HTH_N"/>
</dbReference>
<proteinExistence type="inferred from homology"/>
<protein>
    <submittedName>
        <fullName evidence="6">ArgP/LysG family DNA-binding transcriptional regulator</fullName>
    </submittedName>
</protein>
<keyword evidence="4" id="KW-0804">Transcription</keyword>
<dbReference type="NCBIfam" id="TIGR03298">
    <property type="entry name" value="argP"/>
    <property type="match status" value="1"/>
</dbReference>
<keyword evidence="3 6" id="KW-0238">DNA-binding</keyword>
<evidence type="ECO:0000313" key="7">
    <source>
        <dbReference type="Proteomes" id="UP001461163"/>
    </source>
</evidence>
<dbReference type="PANTHER" id="PTHR30579">
    <property type="entry name" value="TRANSCRIPTIONAL REGULATOR"/>
    <property type="match status" value="1"/>
</dbReference>
<dbReference type="InterPro" id="IPR036388">
    <property type="entry name" value="WH-like_DNA-bd_sf"/>
</dbReference>
<evidence type="ECO:0000256" key="1">
    <source>
        <dbReference type="ARBA" id="ARBA00009437"/>
    </source>
</evidence>
<dbReference type="InterPro" id="IPR050176">
    <property type="entry name" value="LTTR"/>
</dbReference>
<comment type="similarity">
    <text evidence="1">Belongs to the LysR transcriptional regulatory family.</text>
</comment>
<dbReference type="PANTHER" id="PTHR30579:SF2">
    <property type="entry name" value="HTH-TYPE TRANSCRIPTIONAL REGULATOR ARGP"/>
    <property type="match status" value="1"/>
</dbReference>
<dbReference type="Proteomes" id="UP001461163">
    <property type="component" value="Unassembled WGS sequence"/>
</dbReference>
<feature type="domain" description="HTH lysR-type" evidence="5">
    <location>
        <begin position="2"/>
        <end position="58"/>
    </location>
</feature>
<evidence type="ECO:0000256" key="3">
    <source>
        <dbReference type="ARBA" id="ARBA00023125"/>
    </source>
</evidence>
<dbReference type="InterPro" id="IPR005119">
    <property type="entry name" value="LysR_subst-bd"/>
</dbReference>
<evidence type="ECO:0000256" key="2">
    <source>
        <dbReference type="ARBA" id="ARBA00023015"/>
    </source>
</evidence>
<dbReference type="InterPro" id="IPR017685">
    <property type="entry name" value="ArgP"/>
</dbReference>
<gene>
    <name evidence="6" type="ORF">WNY77_03270</name>
</gene>
<dbReference type="SUPFAM" id="SSF53850">
    <property type="entry name" value="Periplasmic binding protein-like II"/>
    <property type="match status" value="1"/>
</dbReference>
<keyword evidence="7" id="KW-1185">Reference proteome</keyword>
<dbReference type="SUPFAM" id="SSF46785">
    <property type="entry name" value="Winged helix' DNA-binding domain"/>
    <property type="match status" value="1"/>
</dbReference>
<evidence type="ECO:0000313" key="6">
    <source>
        <dbReference type="EMBL" id="MEM5496412.1"/>
    </source>
</evidence>
<dbReference type="Pfam" id="PF00126">
    <property type="entry name" value="HTH_1"/>
    <property type="match status" value="1"/>
</dbReference>
<evidence type="ECO:0000259" key="5">
    <source>
        <dbReference type="PROSITE" id="PS50931"/>
    </source>
</evidence>
<dbReference type="InterPro" id="IPR036390">
    <property type="entry name" value="WH_DNA-bd_sf"/>
</dbReference>
<dbReference type="NCBIfam" id="NF002964">
    <property type="entry name" value="PRK03635.1"/>
    <property type="match status" value="1"/>
</dbReference>
<dbReference type="EMBL" id="JBBMQS010000002">
    <property type="protein sequence ID" value="MEM5496412.1"/>
    <property type="molecule type" value="Genomic_DNA"/>
</dbReference>
<accession>A0ABU9SRB3</accession>
<dbReference type="Pfam" id="PF03466">
    <property type="entry name" value="LysR_substrate"/>
    <property type="match status" value="1"/>
</dbReference>
<reference evidence="6 7" key="1">
    <citation type="submission" date="2024-03" db="EMBL/GenBank/DDBJ databases">
        <title>Community enrichment and isolation of bacterial strains for fucoidan degradation.</title>
        <authorList>
            <person name="Sichert A."/>
        </authorList>
    </citation>
    <scope>NUCLEOTIDE SEQUENCE [LARGE SCALE GENOMIC DNA]</scope>
    <source>
        <strain evidence="6 7">AS12</strain>
    </source>
</reference>
<name>A0ABU9SRB3_9ALTE</name>
<keyword evidence="2" id="KW-0805">Transcription regulation</keyword>
<dbReference type="PROSITE" id="PS50931">
    <property type="entry name" value="HTH_LYSR"/>
    <property type="match status" value="1"/>
</dbReference>
<sequence>MLDYDALHCLSEVLRYGSFDKGAQALHLTQSAVSQKIKRLELQVGSPVLVRTKPLKPTPLGQQLLAHVQRVNVLEEQLSVRTGISDEASPLSIAINNDVLATWFSDVMSRFSFRCANPVHIFNADQTQTRTLLQQGKVMGCISQTGTPIAGGESVRLGNMDYQLYASPEYIARYLAKGISPETVTASPGLLYDEFDVALLTEYQRECLGVTPRLKRCHWYPSSYGFLQMAVAGVAWALLPALQVKEEVRSGKLLPLFPDKYLGVTLFWHWVELESDALGELSQCVKDVAKEQLIY</sequence>
<dbReference type="Gene3D" id="1.10.10.10">
    <property type="entry name" value="Winged helix-like DNA-binding domain superfamily/Winged helix DNA-binding domain"/>
    <property type="match status" value="1"/>
</dbReference>
<dbReference type="PRINTS" id="PR00039">
    <property type="entry name" value="HTHLYSR"/>
</dbReference>
<evidence type="ECO:0000256" key="4">
    <source>
        <dbReference type="ARBA" id="ARBA00023163"/>
    </source>
</evidence>
<comment type="caution">
    <text evidence="6">The sequence shown here is derived from an EMBL/GenBank/DDBJ whole genome shotgun (WGS) entry which is preliminary data.</text>
</comment>